<evidence type="ECO:0000256" key="7">
    <source>
        <dbReference type="ARBA" id="ARBA00064187"/>
    </source>
</evidence>
<dbReference type="EnsemblMetazoa" id="G23312.1">
    <property type="protein sequence ID" value="G23312.1:cds"/>
    <property type="gene ID" value="G23312"/>
</dbReference>
<dbReference type="AlphaFoldDB" id="A0A8W8KCF2"/>
<keyword evidence="15" id="KW-1185">Reference proteome</keyword>
<dbReference type="Gene3D" id="4.10.1000.10">
    <property type="entry name" value="Zinc finger, CCCH-type"/>
    <property type="match status" value="2"/>
</dbReference>
<dbReference type="Proteomes" id="UP000005408">
    <property type="component" value="Unassembled WGS sequence"/>
</dbReference>
<evidence type="ECO:0000256" key="1">
    <source>
        <dbReference type="ARBA" id="ARBA00022723"/>
    </source>
</evidence>
<feature type="zinc finger region" description="C3H1-type" evidence="10">
    <location>
        <begin position="612"/>
        <end position="640"/>
    </location>
</feature>
<evidence type="ECO:0000256" key="2">
    <source>
        <dbReference type="ARBA" id="ARBA00022737"/>
    </source>
</evidence>
<keyword evidence="1 10" id="KW-0479">Metal-binding</keyword>
<feature type="compositionally biased region" description="Polar residues" evidence="12">
    <location>
        <begin position="236"/>
        <end position="248"/>
    </location>
</feature>
<dbReference type="PANTHER" id="PTHR46156:SF1">
    <property type="entry name" value="ZINC FINGER CCCH DOMAIN-CONTAINING PROTEIN 3"/>
    <property type="match status" value="1"/>
</dbReference>
<dbReference type="GO" id="GO:0003677">
    <property type="term" value="F:DNA binding"/>
    <property type="evidence" value="ECO:0007669"/>
    <property type="project" value="UniProtKB-KW"/>
</dbReference>
<dbReference type="GO" id="GO:0005634">
    <property type="term" value="C:nucleus"/>
    <property type="evidence" value="ECO:0007669"/>
    <property type="project" value="TreeGrafter"/>
</dbReference>
<feature type="coiled-coil region" evidence="11">
    <location>
        <begin position="115"/>
        <end position="149"/>
    </location>
</feature>
<name>A0A8W8KCF2_MAGGI</name>
<feature type="domain" description="C3H1-type" evidence="13">
    <location>
        <begin position="612"/>
        <end position="640"/>
    </location>
</feature>
<dbReference type="SMART" id="SM00356">
    <property type="entry name" value="ZnF_C3H1"/>
    <property type="match status" value="5"/>
</dbReference>
<keyword evidence="11" id="KW-0175">Coiled coil</keyword>
<feature type="compositionally biased region" description="Polar residues" evidence="12">
    <location>
        <begin position="33"/>
        <end position="67"/>
    </location>
</feature>
<keyword evidence="2" id="KW-0677">Repeat</keyword>
<keyword evidence="5" id="KW-0238">DNA-binding</keyword>
<dbReference type="Pfam" id="PF00642">
    <property type="entry name" value="zf-CCCH"/>
    <property type="match status" value="1"/>
</dbReference>
<evidence type="ECO:0000256" key="4">
    <source>
        <dbReference type="ARBA" id="ARBA00022833"/>
    </source>
</evidence>
<evidence type="ECO:0000256" key="12">
    <source>
        <dbReference type="SAM" id="MobiDB-lite"/>
    </source>
</evidence>
<dbReference type="EnsemblMetazoa" id="G23312.2">
    <property type="protein sequence ID" value="G23312.2:cds"/>
    <property type="gene ID" value="G23312"/>
</dbReference>
<feature type="zinc finger region" description="C3H1-type" evidence="10">
    <location>
        <begin position="666"/>
        <end position="692"/>
    </location>
</feature>
<feature type="compositionally biased region" description="Basic and acidic residues" evidence="12">
    <location>
        <begin position="206"/>
        <end position="221"/>
    </location>
</feature>
<evidence type="ECO:0000313" key="15">
    <source>
        <dbReference type="Proteomes" id="UP000005408"/>
    </source>
</evidence>
<evidence type="ECO:0000259" key="13">
    <source>
        <dbReference type="PROSITE" id="PS50103"/>
    </source>
</evidence>
<dbReference type="GO" id="GO:0008270">
    <property type="term" value="F:zinc ion binding"/>
    <property type="evidence" value="ECO:0007669"/>
    <property type="project" value="UniProtKB-KW"/>
</dbReference>
<evidence type="ECO:0000256" key="3">
    <source>
        <dbReference type="ARBA" id="ARBA00022771"/>
    </source>
</evidence>
<feature type="domain" description="C3H1-type" evidence="13">
    <location>
        <begin position="666"/>
        <end position="692"/>
    </location>
</feature>
<comment type="subunit">
    <text evidence="7">Interacts with SMAD1, SMAD3, SMAD4, CPSF2 and CPSF3.</text>
</comment>
<sequence length="823" mass="94369">MSTDVEKTRQNLIRKINDLKAIIENASKEKSRTNFSDGTIYTQKVTKSGTQSPENQSNSFRSNNKGPNSKGECKEIREVPLNIQNQKFKCMRNPVSIKNGQRESFRDKDLHCIEASEQRTEKEALKNRLKETEENIKKLKMCIAEKRAVQKEKIKILDSKCVSKIVVDNNMHKGKLPSNKNGPSKIEFKSATPISDLISSNMQRLGKRENTLDSVDDRDYSNPESSKVQHVYKPHWQQSKPQWKQTNTQWQQPKPHWQQPKPHWQQPKPHWQKPETQWQSTSSLKVKSVTPISDLITKNLQQQTGKQFEMKQSFTKSYPGERHDLSDRELFKAKTRASFKKSPKRLTIKTITPISDQISRNLAKKTTLKYPKFPKDKQWSKKSASVRSSTISSSQYSWNLKPKPDSQYRWHSKSQKAANVIKSKYKISYSINKNNFWKSKPAHSPGNVWKNYFGFHKARSKHEKYSTRFNYTTWKSGATAWRGYRHKSKINSSTRKSRYQLDKRVKVPSVRTGQVTRAMASVLQGQCLVMIDGRVYRTSQSQLAGGHTSSPGQARKVSATRRSLSLAPFANRKWKSQFLTKSANSQVANARILASRVLQRSIHTVATKSKKKRAEQYCMFYNRFGKCNRGDKCKYRHDPEKVAVCTRFLRGTCSIVDCPFSHKVDKEKMPVCSYFLRGVCSRENCPYLHVKVNKNAKVCQDFLQGFCSKGAKCTKSHTLVCQMFAATGSCPAGAKCKLQHRKQKTRKRKSEAIASSSVVEELLDEQEPDSENLTVPVKAKKLPAFISINKPTRGDQNVDASMQMTIENSGQTKKLKIKPEFLS</sequence>
<evidence type="ECO:0000256" key="5">
    <source>
        <dbReference type="ARBA" id="ARBA00023125"/>
    </source>
</evidence>
<feature type="compositionally biased region" description="Low complexity" evidence="12">
    <location>
        <begin position="249"/>
        <end position="269"/>
    </location>
</feature>
<evidence type="ECO:0000256" key="9">
    <source>
        <dbReference type="ARBA" id="ARBA00079564"/>
    </source>
</evidence>
<evidence type="ECO:0000256" key="6">
    <source>
        <dbReference type="ARBA" id="ARBA00057285"/>
    </source>
</evidence>
<dbReference type="InterPro" id="IPR000571">
    <property type="entry name" value="Znf_CCCH"/>
</dbReference>
<feature type="domain" description="C3H1-type" evidence="13">
    <location>
        <begin position="693"/>
        <end position="720"/>
    </location>
</feature>
<dbReference type="PANTHER" id="PTHR46156">
    <property type="entry name" value="CCCH ZINGC FINGER"/>
    <property type="match status" value="1"/>
</dbReference>
<comment type="function">
    <text evidence="6">Required for the export of polyadenylated mRNAs from the nucleus. Enhances ACVR1B-induced SMAD-dependent transcription. Binds to single-stranded DNA but not to double-stranded DNA in vitro. Involved in RNA cleavage.</text>
</comment>
<dbReference type="FunFam" id="4.10.1000.10:FF:000008">
    <property type="entry name" value="zinc finger CCCH domain-containing protein 3"/>
    <property type="match status" value="1"/>
</dbReference>
<evidence type="ECO:0000313" key="14">
    <source>
        <dbReference type="EnsemblMetazoa" id="G23312.1:cds"/>
    </source>
</evidence>
<accession>A0A8W8KCF2</accession>
<evidence type="ECO:0000256" key="10">
    <source>
        <dbReference type="PROSITE-ProRule" id="PRU00723"/>
    </source>
</evidence>
<reference evidence="14" key="1">
    <citation type="submission" date="2022-08" db="UniProtKB">
        <authorList>
            <consortium name="EnsemblMetazoa"/>
        </authorList>
    </citation>
    <scope>IDENTIFICATION</scope>
    <source>
        <strain evidence="14">05x7-T-G4-1.051#20</strain>
    </source>
</reference>
<proteinExistence type="predicted"/>
<evidence type="ECO:0000256" key="11">
    <source>
        <dbReference type="SAM" id="Coils"/>
    </source>
</evidence>
<feature type="zinc finger region" description="C3H1-type" evidence="10">
    <location>
        <begin position="693"/>
        <end position="720"/>
    </location>
</feature>
<feature type="region of interest" description="Disordered" evidence="12">
    <location>
        <begin position="25"/>
        <end position="73"/>
    </location>
</feature>
<feature type="region of interest" description="Disordered" evidence="12">
    <location>
        <begin position="199"/>
        <end position="273"/>
    </location>
</feature>
<dbReference type="PROSITE" id="PS50103">
    <property type="entry name" value="ZF_C3H1"/>
    <property type="match status" value="3"/>
</dbReference>
<dbReference type="InterPro" id="IPR036855">
    <property type="entry name" value="Znf_CCCH_sf"/>
</dbReference>
<keyword evidence="4 10" id="KW-0862">Zinc</keyword>
<dbReference type="SUPFAM" id="SSF90229">
    <property type="entry name" value="CCCH zinc finger"/>
    <property type="match status" value="2"/>
</dbReference>
<keyword evidence="3 10" id="KW-0863">Zinc-finger</keyword>
<protein>
    <recommendedName>
        <fullName evidence="8">Zinc finger CCCH domain-containing protein 3</fullName>
    </recommendedName>
    <alternativeName>
        <fullName evidence="9">Smad-interacting CPSF-like factor</fullName>
    </alternativeName>
</protein>
<dbReference type="FunFam" id="4.10.1000.10:FF:000022">
    <property type="entry name" value="Zinc finger CCCH domain-containing protein 7"/>
    <property type="match status" value="1"/>
</dbReference>
<evidence type="ECO:0000256" key="8">
    <source>
        <dbReference type="ARBA" id="ARBA00071600"/>
    </source>
</evidence>
<organism evidence="14 15">
    <name type="scientific">Magallana gigas</name>
    <name type="common">Pacific oyster</name>
    <name type="synonym">Crassostrea gigas</name>
    <dbReference type="NCBI Taxonomy" id="29159"/>
    <lineage>
        <taxon>Eukaryota</taxon>
        <taxon>Metazoa</taxon>
        <taxon>Spiralia</taxon>
        <taxon>Lophotrochozoa</taxon>
        <taxon>Mollusca</taxon>
        <taxon>Bivalvia</taxon>
        <taxon>Autobranchia</taxon>
        <taxon>Pteriomorphia</taxon>
        <taxon>Ostreida</taxon>
        <taxon>Ostreoidea</taxon>
        <taxon>Ostreidae</taxon>
        <taxon>Magallana</taxon>
    </lineage>
</organism>